<keyword evidence="1" id="KW-1133">Transmembrane helix</keyword>
<dbReference type="RefSeq" id="WP_084054079.1">
    <property type="nucleotide sequence ID" value="NZ_FWWT01000022.1"/>
</dbReference>
<proteinExistence type="predicted"/>
<dbReference type="EMBL" id="FWWT01000022">
    <property type="protein sequence ID" value="SMB94744.1"/>
    <property type="molecule type" value="Genomic_DNA"/>
</dbReference>
<dbReference type="PANTHER" id="PTHR40278:SF1">
    <property type="entry name" value="DNA UTILIZATION PROTEIN HOFN"/>
    <property type="match status" value="1"/>
</dbReference>
<dbReference type="AlphaFoldDB" id="A0A1W1VP94"/>
<dbReference type="InterPro" id="IPR007813">
    <property type="entry name" value="PilN"/>
</dbReference>
<feature type="transmembrane region" description="Helical" evidence="1">
    <location>
        <begin position="21"/>
        <end position="41"/>
    </location>
</feature>
<gene>
    <name evidence="2" type="ORF">SAMN00017405_0266</name>
</gene>
<evidence type="ECO:0000313" key="3">
    <source>
        <dbReference type="Proteomes" id="UP000192731"/>
    </source>
</evidence>
<dbReference type="InterPro" id="IPR052534">
    <property type="entry name" value="Extracell_DNA_Util/SecSys_Comp"/>
</dbReference>
<organism evidence="2 3">
    <name type="scientific">Desulfonispora thiosulfatigenes DSM 11270</name>
    <dbReference type="NCBI Taxonomy" id="656914"/>
    <lineage>
        <taxon>Bacteria</taxon>
        <taxon>Bacillati</taxon>
        <taxon>Bacillota</taxon>
        <taxon>Clostridia</taxon>
        <taxon>Eubacteriales</taxon>
        <taxon>Peptococcaceae</taxon>
        <taxon>Desulfonispora</taxon>
    </lineage>
</organism>
<protein>
    <submittedName>
        <fullName evidence="2">Tfp pilus assembly protein PilN</fullName>
    </submittedName>
</protein>
<dbReference type="OrthoDB" id="5296173at2"/>
<dbReference type="PANTHER" id="PTHR40278">
    <property type="entry name" value="DNA UTILIZATION PROTEIN HOFN"/>
    <property type="match status" value="1"/>
</dbReference>
<name>A0A1W1VP94_DESTI</name>
<keyword evidence="1" id="KW-0472">Membrane</keyword>
<evidence type="ECO:0000313" key="2">
    <source>
        <dbReference type="EMBL" id="SMB94744.1"/>
    </source>
</evidence>
<dbReference type="STRING" id="656914.SAMN00017405_0266"/>
<keyword evidence="3" id="KW-1185">Reference proteome</keyword>
<keyword evidence="1" id="KW-0812">Transmembrane</keyword>
<reference evidence="2 3" key="1">
    <citation type="submission" date="2017-04" db="EMBL/GenBank/DDBJ databases">
        <authorList>
            <person name="Afonso C.L."/>
            <person name="Miller P.J."/>
            <person name="Scott M.A."/>
            <person name="Spackman E."/>
            <person name="Goraichik I."/>
            <person name="Dimitrov K.M."/>
            <person name="Suarez D.L."/>
            <person name="Swayne D.E."/>
        </authorList>
    </citation>
    <scope>NUCLEOTIDE SEQUENCE [LARGE SCALE GENOMIC DNA]</scope>
    <source>
        <strain evidence="2 3">DSM 11270</strain>
    </source>
</reference>
<dbReference type="Pfam" id="PF05137">
    <property type="entry name" value="PilN"/>
    <property type="match status" value="1"/>
</dbReference>
<dbReference type="Proteomes" id="UP000192731">
    <property type="component" value="Unassembled WGS sequence"/>
</dbReference>
<sequence>MDINLLPPKYKSKLSLSKKGIKRILIYLSIFSIIIIGITSYNSYKTALLKKEAILQKKLANLEPGYKSITEYEEKLANNNKVKQITEHINTNKQVWSSLLVDISGCLENGSWLKSLDKKDNKLIIQGNAENFNLISTYAIKLRELTWFKNVDITLAEAFSDPNVSTSNGNKQQEDNKQNFFALKDNKIKLNDNLVTFTIEAELKRQLSFSDSLEGGSK</sequence>
<accession>A0A1W1VP94</accession>
<evidence type="ECO:0000256" key="1">
    <source>
        <dbReference type="SAM" id="Phobius"/>
    </source>
</evidence>